<proteinExistence type="predicted"/>
<sequence>MSNYIARFITHQDYKCNHCHKLPPDFYSEDGGLSGKTPVIYKEFFEAYEKFRVPWGKPINWTSGYRCLYWNDHEGGSPISIHIFGLAGDLECKSNEELEGLYKCILTFSPELRLGKYRQKGDRKPFIHYDIGYEIMPRLTKKWRKGARWTG</sequence>
<dbReference type="Gene3D" id="3.30.1380.10">
    <property type="match status" value="1"/>
</dbReference>
<accession>A0A0F9MXM5</accession>
<dbReference type="SUPFAM" id="SSF55166">
    <property type="entry name" value="Hedgehog/DD-peptidase"/>
    <property type="match status" value="1"/>
</dbReference>
<dbReference type="AlphaFoldDB" id="A0A0F9MXM5"/>
<feature type="domain" description="Peptidase M15A C-terminal" evidence="1">
    <location>
        <begin position="42"/>
        <end position="96"/>
    </location>
</feature>
<dbReference type="EMBL" id="LAZR01004245">
    <property type="protein sequence ID" value="KKN10424.1"/>
    <property type="molecule type" value="Genomic_DNA"/>
</dbReference>
<comment type="caution">
    <text evidence="2">The sequence shown here is derived from an EMBL/GenBank/DDBJ whole genome shotgun (WGS) entry which is preliminary data.</text>
</comment>
<name>A0A0F9MXM5_9ZZZZ</name>
<reference evidence="2" key="1">
    <citation type="journal article" date="2015" name="Nature">
        <title>Complex archaea that bridge the gap between prokaryotes and eukaryotes.</title>
        <authorList>
            <person name="Spang A."/>
            <person name="Saw J.H."/>
            <person name="Jorgensen S.L."/>
            <person name="Zaremba-Niedzwiedzka K."/>
            <person name="Martijn J."/>
            <person name="Lind A.E."/>
            <person name="van Eijk R."/>
            <person name="Schleper C."/>
            <person name="Guy L."/>
            <person name="Ettema T.J."/>
        </authorList>
    </citation>
    <scope>NUCLEOTIDE SEQUENCE</scope>
</reference>
<protein>
    <recommendedName>
        <fullName evidence="1">Peptidase M15A C-terminal domain-containing protein</fullName>
    </recommendedName>
</protein>
<dbReference type="InterPro" id="IPR009045">
    <property type="entry name" value="Zn_M74/Hedgehog-like"/>
</dbReference>
<gene>
    <name evidence="2" type="ORF">LCGC14_1036680</name>
</gene>
<evidence type="ECO:0000259" key="1">
    <source>
        <dbReference type="Pfam" id="PF08291"/>
    </source>
</evidence>
<organism evidence="2">
    <name type="scientific">marine sediment metagenome</name>
    <dbReference type="NCBI Taxonomy" id="412755"/>
    <lineage>
        <taxon>unclassified sequences</taxon>
        <taxon>metagenomes</taxon>
        <taxon>ecological metagenomes</taxon>
    </lineage>
</organism>
<dbReference type="InterPro" id="IPR013230">
    <property type="entry name" value="Peptidase_M15A_C"/>
</dbReference>
<evidence type="ECO:0000313" key="2">
    <source>
        <dbReference type="EMBL" id="KKN10424.1"/>
    </source>
</evidence>
<dbReference type="Pfam" id="PF08291">
    <property type="entry name" value="Peptidase_M15_3"/>
    <property type="match status" value="1"/>
</dbReference>